<keyword evidence="2" id="KW-0472">Membrane</keyword>
<evidence type="ECO:0000256" key="1">
    <source>
        <dbReference type="SAM" id="MobiDB-lite"/>
    </source>
</evidence>
<protein>
    <submittedName>
        <fullName evidence="3">Uncharacterized protein</fullName>
    </submittedName>
</protein>
<accession>A0A9W6PER2</accession>
<feature type="region of interest" description="Disordered" evidence="1">
    <location>
        <begin position="198"/>
        <end position="239"/>
    </location>
</feature>
<evidence type="ECO:0000256" key="2">
    <source>
        <dbReference type="SAM" id="Phobius"/>
    </source>
</evidence>
<dbReference type="AlphaFoldDB" id="A0A9W6PER2"/>
<dbReference type="RefSeq" id="WP_158715073.1">
    <property type="nucleotide sequence ID" value="NZ_BSRX01000013.1"/>
</dbReference>
<evidence type="ECO:0000313" key="3">
    <source>
        <dbReference type="EMBL" id="GLW54624.1"/>
    </source>
</evidence>
<feature type="transmembrane region" description="Helical" evidence="2">
    <location>
        <begin position="43"/>
        <end position="60"/>
    </location>
</feature>
<dbReference type="Proteomes" id="UP001165143">
    <property type="component" value="Unassembled WGS sequence"/>
</dbReference>
<gene>
    <name evidence="3" type="ORF">Kpho01_26350</name>
</gene>
<evidence type="ECO:0000313" key="4">
    <source>
        <dbReference type="Proteomes" id="UP001165143"/>
    </source>
</evidence>
<name>A0A9W6PER2_9ACTN</name>
<keyword evidence="2" id="KW-0812">Transmembrane</keyword>
<feature type="transmembrane region" description="Helical" evidence="2">
    <location>
        <begin position="67"/>
        <end position="85"/>
    </location>
</feature>
<reference evidence="3" key="1">
    <citation type="submission" date="2023-02" db="EMBL/GenBank/DDBJ databases">
        <title>Kitasatospora phosalacinea NBRC 14362.</title>
        <authorList>
            <person name="Ichikawa N."/>
            <person name="Sato H."/>
            <person name="Tonouchi N."/>
        </authorList>
    </citation>
    <scope>NUCLEOTIDE SEQUENCE</scope>
    <source>
        <strain evidence="3">NBRC 14362</strain>
    </source>
</reference>
<dbReference type="EMBL" id="BSRX01000013">
    <property type="protein sequence ID" value="GLW54624.1"/>
    <property type="molecule type" value="Genomic_DNA"/>
</dbReference>
<dbReference type="OrthoDB" id="4173225at2"/>
<organism evidence="3 4">
    <name type="scientific">Kitasatospora phosalacinea</name>
    <dbReference type="NCBI Taxonomy" id="2065"/>
    <lineage>
        <taxon>Bacteria</taxon>
        <taxon>Bacillati</taxon>
        <taxon>Actinomycetota</taxon>
        <taxon>Actinomycetes</taxon>
        <taxon>Kitasatosporales</taxon>
        <taxon>Streptomycetaceae</taxon>
        <taxon>Kitasatospora</taxon>
    </lineage>
</organism>
<comment type="caution">
    <text evidence="3">The sequence shown here is derived from an EMBL/GenBank/DDBJ whole genome shotgun (WGS) entry which is preliminary data.</text>
</comment>
<proteinExistence type="predicted"/>
<keyword evidence="2" id="KW-1133">Transmembrane helix</keyword>
<sequence>MRFLRVPDRHRRRTGVLLAVASPLALAGLDLLSTRADTWDACTTAGLAVLAVSLLGLAALRVGWARTTAAGLGGFALLLLPGWLLTDQLRYHRGVVVEVTVTGAHRTDGLLSGPAWVCGLRRTDGRPLAHPVARNCGPSDIGDTVGLLVDRGGWLPPTSTERSNWDGPAPSPTPDLVLIALALTTWAWTALDTTAPRPARLPLPAATPPTPPAPPAPRAAAARGRAARPATRRGPGPRP</sequence>
<feature type="compositionally biased region" description="Pro residues" evidence="1">
    <location>
        <begin position="199"/>
        <end position="217"/>
    </location>
</feature>
<feature type="compositionally biased region" description="Low complexity" evidence="1">
    <location>
        <begin position="218"/>
        <end position="239"/>
    </location>
</feature>